<gene>
    <name evidence="2" type="ORF">PV367_09655</name>
</gene>
<reference evidence="2" key="1">
    <citation type="journal article" date="2023" name="Microb. Genom.">
        <title>Mesoterricola silvestris gen. nov., sp. nov., Mesoterricola sediminis sp. nov., Geothrix oryzae sp. nov., Geothrix edaphica sp. nov., Geothrix rubra sp. nov., and Geothrix limicola sp. nov., six novel members of Acidobacteriota isolated from soils.</title>
        <authorList>
            <person name="Weisberg A.J."/>
            <person name="Pearce E."/>
            <person name="Kramer C.G."/>
            <person name="Chang J.H."/>
            <person name="Clarke C.R."/>
        </authorList>
    </citation>
    <scope>NUCLEOTIDE SEQUENCE</scope>
    <source>
        <strain evidence="2">ND06-05F</strain>
    </source>
</reference>
<sequence length="55" mass="6386">MRKSDLGKSQSDPTLEEFPLRRRRGAWRQAQVRAMRYSQPAPKAHRGIPRARGAR</sequence>
<evidence type="ECO:0000256" key="1">
    <source>
        <dbReference type="SAM" id="MobiDB-lite"/>
    </source>
</evidence>
<feature type="region of interest" description="Disordered" evidence="1">
    <location>
        <begin position="1"/>
        <end position="55"/>
    </location>
</feature>
<comment type="caution">
    <text evidence="2">The sequence shown here is derived from an EMBL/GenBank/DDBJ whole genome shotgun (WGS) entry which is preliminary data.</text>
</comment>
<organism evidence="2 3">
    <name type="scientific">Streptomyces europaeiscabiei</name>
    <dbReference type="NCBI Taxonomy" id="146819"/>
    <lineage>
        <taxon>Bacteria</taxon>
        <taxon>Bacillati</taxon>
        <taxon>Actinomycetota</taxon>
        <taxon>Actinomycetes</taxon>
        <taxon>Kitasatosporales</taxon>
        <taxon>Streptomycetaceae</taxon>
        <taxon>Streptomyces</taxon>
    </lineage>
</organism>
<accession>A0AAJ2UKA8</accession>
<feature type="compositionally biased region" description="Basic residues" evidence="1">
    <location>
        <begin position="43"/>
        <end position="55"/>
    </location>
</feature>
<proteinExistence type="predicted"/>
<dbReference type="RefSeq" id="WP_319690554.1">
    <property type="nucleotide sequence ID" value="NZ_JARAWN010000040.1"/>
</dbReference>
<dbReference type="EMBL" id="JARAWN010000040">
    <property type="protein sequence ID" value="MDX3130048.1"/>
    <property type="molecule type" value="Genomic_DNA"/>
</dbReference>
<dbReference type="AlphaFoldDB" id="A0AAJ2UKA8"/>
<protein>
    <submittedName>
        <fullName evidence="2">Uncharacterized protein</fullName>
    </submittedName>
</protein>
<name>A0AAJ2UKA8_9ACTN</name>
<evidence type="ECO:0000313" key="2">
    <source>
        <dbReference type="EMBL" id="MDX3130048.1"/>
    </source>
</evidence>
<dbReference type="Proteomes" id="UP001273589">
    <property type="component" value="Unassembled WGS sequence"/>
</dbReference>
<evidence type="ECO:0000313" key="3">
    <source>
        <dbReference type="Proteomes" id="UP001273589"/>
    </source>
</evidence>